<sequence length="576" mass="60107">MKLANLRIAVRLGALGAFFFAAFLLVGLGAWSALSSANAQSALAMQRAAKLTDAVDMARSAQVEFKIQVQEWKNILLRGTDPAQLEKYTASFRKSGESTRAELGKVNTILGELGLRTPLVDEAIKATDDLGKNYLGALQKFDGANAESYKAVDHLVKGMDREPTQKIDAIVSFIGTESRALTVAMAKEQAAVERAVTLKLLMIVLVTVAVGAVIMMWLVRSITGPLNEAVNIARTVASGDLSTLIVARGNDEIGTLLKSLKEMHDNLAEIVGKVRAGTDAIAAASSEIADGNQDLSARTEEQASSLEETASAMEELTSTVKQNGENASQASKLASDASVVAVRGGDAVAQVIHTMGSINDSSKKIVDIIGVIDGIAFQTNILALNAAVEAARAGEQGRGFAVVASEVRNLAQRSAAAAKEIKTLIGDSVDKVDIGSKLVGQAGTTMEEVVASVQRVTAIIAEIAVASGEQNVGIDQINDAIGQMDAVTQQNAALVEQAAAAAEAMKQQAASLAEAVSVFKISDRHLAAAPAVRAVRRAVPAARPATRPAAPAPRLSASKPSAGRPVPAGESDWEEF</sequence>
<dbReference type="Proteomes" id="UP000662888">
    <property type="component" value="Chromosome"/>
</dbReference>
<feature type="region of interest" description="Disordered" evidence="4">
    <location>
        <begin position="538"/>
        <end position="576"/>
    </location>
</feature>
<keyword evidence="5" id="KW-0472">Membrane</keyword>
<dbReference type="SMART" id="SM00283">
    <property type="entry name" value="MA"/>
    <property type="match status" value="1"/>
</dbReference>
<protein>
    <submittedName>
        <fullName evidence="8">HAMP domain-containing protein</fullName>
    </submittedName>
</protein>
<dbReference type="InterPro" id="IPR004089">
    <property type="entry name" value="MCPsignal_dom"/>
</dbReference>
<dbReference type="InterPro" id="IPR004090">
    <property type="entry name" value="Chemotax_Me-accpt_rcpt"/>
</dbReference>
<accession>A0AA48WFQ3</accession>
<dbReference type="PANTHER" id="PTHR43531:SF14">
    <property type="entry name" value="METHYL-ACCEPTING CHEMOTAXIS PROTEIN I-RELATED"/>
    <property type="match status" value="1"/>
</dbReference>
<evidence type="ECO:0000256" key="3">
    <source>
        <dbReference type="PROSITE-ProRule" id="PRU00284"/>
    </source>
</evidence>
<comment type="similarity">
    <text evidence="2">Belongs to the methyl-accepting chemotaxis (MCP) protein family.</text>
</comment>
<dbReference type="SUPFAM" id="SSF58104">
    <property type="entry name" value="Methyl-accepting chemotaxis protein (MCP) signaling domain"/>
    <property type="match status" value="1"/>
</dbReference>
<dbReference type="PROSITE" id="PS50885">
    <property type="entry name" value="HAMP"/>
    <property type="match status" value="1"/>
</dbReference>
<evidence type="ECO:0000259" key="7">
    <source>
        <dbReference type="PROSITE" id="PS50885"/>
    </source>
</evidence>
<keyword evidence="1" id="KW-0488">Methylation</keyword>
<dbReference type="PRINTS" id="PR00260">
    <property type="entry name" value="CHEMTRNSDUCR"/>
</dbReference>
<dbReference type="SMART" id="SM00304">
    <property type="entry name" value="HAMP"/>
    <property type="match status" value="1"/>
</dbReference>
<keyword evidence="9" id="KW-1185">Reference proteome</keyword>
<proteinExistence type="inferred from homology"/>
<reference evidence="8 9" key="1">
    <citation type="submission" date="2020-11" db="EMBL/GenBank/DDBJ databases">
        <authorList>
            <person name="Sun Q."/>
        </authorList>
    </citation>
    <scope>NUCLEOTIDE SEQUENCE [LARGE SCALE GENOMIC DNA]</scope>
    <source>
        <strain evidence="8 9">P8398</strain>
    </source>
</reference>
<evidence type="ECO:0000256" key="2">
    <source>
        <dbReference type="ARBA" id="ARBA00029447"/>
    </source>
</evidence>
<keyword evidence="5" id="KW-1133">Transmembrane helix</keyword>
<name>A0AA48WFQ3_9BURK</name>
<organism evidence="8 9">
    <name type="scientific">Massilia antarctica</name>
    <dbReference type="NCBI Taxonomy" id="2765360"/>
    <lineage>
        <taxon>Bacteria</taxon>
        <taxon>Pseudomonadati</taxon>
        <taxon>Pseudomonadota</taxon>
        <taxon>Betaproteobacteria</taxon>
        <taxon>Burkholderiales</taxon>
        <taxon>Oxalobacteraceae</taxon>
        <taxon>Telluria group</taxon>
        <taxon>Massilia</taxon>
    </lineage>
</organism>
<feature type="domain" description="Methyl-accepting transducer" evidence="6">
    <location>
        <begin position="277"/>
        <end position="506"/>
    </location>
</feature>
<evidence type="ECO:0000256" key="4">
    <source>
        <dbReference type="SAM" id="MobiDB-lite"/>
    </source>
</evidence>
<feature type="transmembrane region" description="Helical" evidence="5">
    <location>
        <begin position="200"/>
        <end position="219"/>
    </location>
</feature>
<keyword evidence="5" id="KW-0812">Transmembrane</keyword>
<dbReference type="EMBL" id="CP065053">
    <property type="protein sequence ID" value="QPI50410.1"/>
    <property type="molecule type" value="Genomic_DNA"/>
</dbReference>
<dbReference type="InterPro" id="IPR003660">
    <property type="entry name" value="HAMP_dom"/>
</dbReference>
<dbReference type="PANTHER" id="PTHR43531">
    <property type="entry name" value="PROTEIN ICFG"/>
    <property type="match status" value="1"/>
</dbReference>
<dbReference type="Pfam" id="PF00672">
    <property type="entry name" value="HAMP"/>
    <property type="match status" value="1"/>
</dbReference>
<dbReference type="CDD" id="cd06225">
    <property type="entry name" value="HAMP"/>
    <property type="match status" value="1"/>
</dbReference>
<dbReference type="PROSITE" id="PS50111">
    <property type="entry name" value="CHEMOTAXIS_TRANSDUC_2"/>
    <property type="match status" value="1"/>
</dbReference>
<evidence type="ECO:0000256" key="1">
    <source>
        <dbReference type="ARBA" id="ARBA00022481"/>
    </source>
</evidence>
<evidence type="ECO:0000313" key="8">
    <source>
        <dbReference type="EMBL" id="QPI50410.1"/>
    </source>
</evidence>
<feature type="compositionally biased region" description="Low complexity" evidence="4">
    <location>
        <begin position="538"/>
        <end position="554"/>
    </location>
</feature>
<dbReference type="Gene3D" id="1.10.287.950">
    <property type="entry name" value="Methyl-accepting chemotaxis protein"/>
    <property type="match status" value="1"/>
</dbReference>
<dbReference type="InterPro" id="IPR051310">
    <property type="entry name" value="MCP_chemotaxis"/>
</dbReference>
<keyword evidence="3" id="KW-0807">Transducer</keyword>
<evidence type="ECO:0000259" key="6">
    <source>
        <dbReference type="PROSITE" id="PS50111"/>
    </source>
</evidence>
<evidence type="ECO:0000313" key="9">
    <source>
        <dbReference type="Proteomes" id="UP000662888"/>
    </source>
</evidence>
<dbReference type="Pfam" id="PF00015">
    <property type="entry name" value="MCPsignal"/>
    <property type="match status" value="1"/>
</dbReference>
<feature type="domain" description="HAMP" evidence="7">
    <location>
        <begin position="220"/>
        <end position="272"/>
    </location>
</feature>
<dbReference type="RefSeq" id="WP_206089965.1">
    <property type="nucleotide sequence ID" value="NZ_CP065053.1"/>
</dbReference>
<evidence type="ECO:0000256" key="5">
    <source>
        <dbReference type="SAM" id="Phobius"/>
    </source>
</evidence>
<gene>
    <name evidence="8" type="ORF">IV454_01910</name>
</gene>
<dbReference type="CDD" id="cd11386">
    <property type="entry name" value="MCP_signal"/>
    <property type="match status" value="1"/>
</dbReference>